<accession>A0A6A2ZC86</accession>
<comment type="caution">
    <text evidence="1">The sequence shown here is derived from an EMBL/GenBank/DDBJ whole genome shotgun (WGS) entry which is preliminary data.</text>
</comment>
<evidence type="ECO:0000313" key="2">
    <source>
        <dbReference type="Proteomes" id="UP000436088"/>
    </source>
</evidence>
<reference evidence="1" key="1">
    <citation type="submission" date="2019-09" db="EMBL/GenBank/DDBJ databases">
        <title>Draft genome information of white flower Hibiscus syriacus.</title>
        <authorList>
            <person name="Kim Y.-M."/>
        </authorList>
    </citation>
    <scope>NUCLEOTIDE SEQUENCE [LARGE SCALE GENOMIC DNA]</scope>
    <source>
        <strain evidence="1">YM2019G1</strain>
    </source>
</reference>
<keyword evidence="2" id="KW-1185">Reference proteome</keyword>
<dbReference type="AlphaFoldDB" id="A0A6A2ZC86"/>
<dbReference type="Proteomes" id="UP000436088">
    <property type="component" value="Unassembled WGS sequence"/>
</dbReference>
<organism evidence="1 2">
    <name type="scientific">Hibiscus syriacus</name>
    <name type="common">Rose of Sharon</name>
    <dbReference type="NCBI Taxonomy" id="106335"/>
    <lineage>
        <taxon>Eukaryota</taxon>
        <taxon>Viridiplantae</taxon>
        <taxon>Streptophyta</taxon>
        <taxon>Embryophyta</taxon>
        <taxon>Tracheophyta</taxon>
        <taxon>Spermatophyta</taxon>
        <taxon>Magnoliopsida</taxon>
        <taxon>eudicotyledons</taxon>
        <taxon>Gunneridae</taxon>
        <taxon>Pentapetalae</taxon>
        <taxon>rosids</taxon>
        <taxon>malvids</taxon>
        <taxon>Malvales</taxon>
        <taxon>Malvaceae</taxon>
        <taxon>Malvoideae</taxon>
        <taxon>Hibiscus</taxon>
    </lineage>
</organism>
<gene>
    <name evidence="1" type="ORF">F3Y22_tig00110945pilonHSYRG00281</name>
</gene>
<protein>
    <submittedName>
        <fullName evidence="1">Uncharacterized protein</fullName>
    </submittedName>
</protein>
<name>A0A6A2ZC86_HIBSY</name>
<proteinExistence type="predicted"/>
<sequence length="125" mass="14434">MKDSLMRLMQLGNQLEKVSNIIMSGIEEKNSDEVLVVGVIFIKKDDLPMDQLEDIVEKEQVNPSRVSLSLPYEEVYLNWLEVQAQNNQSKVTVFWKSMDVSSVRSRDVEFYYNLLDSVVEEIGES</sequence>
<dbReference type="EMBL" id="VEPZ02001175">
    <property type="protein sequence ID" value="KAE8689029.1"/>
    <property type="molecule type" value="Genomic_DNA"/>
</dbReference>
<evidence type="ECO:0000313" key="1">
    <source>
        <dbReference type="EMBL" id="KAE8689029.1"/>
    </source>
</evidence>